<dbReference type="PANTHER" id="PTHR34676">
    <property type="entry name" value="DUF4219 DOMAIN-CONTAINING PROTEIN-RELATED"/>
    <property type="match status" value="1"/>
</dbReference>
<dbReference type="PANTHER" id="PTHR34676:SF8">
    <property type="entry name" value="TRANSMEMBRANE PROTEIN"/>
    <property type="match status" value="1"/>
</dbReference>
<comment type="caution">
    <text evidence="1">The sequence shown here is derived from an EMBL/GenBank/DDBJ whole genome shotgun (WGS) entry which is preliminary data.</text>
</comment>
<dbReference type="Pfam" id="PF14223">
    <property type="entry name" value="Retrotran_gag_2"/>
    <property type="match status" value="1"/>
</dbReference>
<keyword evidence="2" id="KW-1185">Reference proteome</keyword>
<sequence length="282" mass="32698">MANQLNIGLEGSSITRPPFFDGINYSFWKTRMTIFLQSLDYQLWHIIVNGPRMPTRTIDGVVSPKPENEYNDNDFRMLQLNSKAKHVLFCAVGPNEFNRISSCDSAKEMWDLLEVTYEGTNQVKESKISMLVHEYELFVMHDSECISDMFTRFTTITNSLKNLGKSYSNQELVRKILRCLPKNWSPKVTAIEEAKDLSTLPLEQLLGSLMTHETTMKNHENVDVKKKKTIALKAFREESESEEEDEITLISKQFKKFLKSQKGKKAFKMRFSQDEEILECKP</sequence>
<evidence type="ECO:0000313" key="2">
    <source>
        <dbReference type="Proteomes" id="UP000187406"/>
    </source>
</evidence>
<proteinExistence type="predicted"/>
<dbReference type="AlphaFoldDB" id="A0A1Q3B3K5"/>
<dbReference type="Proteomes" id="UP000187406">
    <property type="component" value="Unassembled WGS sequence"/>
</dbReference>
<accession>A0A1Q3B3K5</accession>
<protein>
    <submittedName>
        <fullName evidence="1">DUF4219 domain-containing protein/UBN2 domain-containing protein</fullName>
    </submittedName>
</protein>
<dbReference type="InParanoid" id="A0A1Q3B3K5"/>
<evidence type="ECO:0000313" key="1">
    <source>
        <dbReference type="EMBL" id="GAV62591.1"/>
    </source>
</evidence>
<organism evidence="1 2">
    <name type="scientific">Cephalotus follicularis</name>
    <name type="common">Albany pitcher plant</name>
    <dbReference type="NCBI Taxonomy" id="3775"/>
    <lineage>
        <taxon>Eukaryota</taxon>
        <taxon>Viridiplantae</taxon>
        <taxon>Streptophyta</taxon>
        <taxon>Embryophyta</taxon>
        <taxon>Tracheophyta</taxon>
        <taxon>Spermatophyta</taxon>
        <taxon>Magnoliopsida</taxon>
        <taxon>eudicotyledons</taxon>
        <taxon>Gunneridae</taxon>
        <taxon>Pentapetalae</taxon>
        <taxon>rosids</taxon>
        <taxon>fabids</taxon>
        <taxon>Oxalidales</taxon>
        <taxon>Cephalotaceae</taxon>
        <taxon>Cephalotus</taxon>
    </lineage>
</organism>
<reference evidence="2" key="1">
    <citation type="submission" date="2016-04" db="EMBL/GenBank/DDBJ databases">
        <title>Cephalotus genome sequencing.</title>
        <authorList>
            <person name="Fukushima K."/>
            <person name="Hasebe M."/>
            <person name="Fang X."/>
        </authorList>
    </citation>
    <scope>NUCLEOTIDE SEQUENCE [LARGE SCALE GENOMIC DNA]</scope>
    <source>
        <strain evidence="2">cv. St1</strain>
    </source>
</reference>
<name>A0A1Q3B3K5_CEPFO</name>
<dbReference type="OrthoDB" id="1288219at2759"/>
<gene>
    <name evidence="1" type="ORF">CFOL_v3_06114</name>
</gene>
<dbReference type="EMBL" id="BDDD01000264">
    <property type="protein sequence ID" value="GAV62591.1"/>
    <property type="molecule type" value="Genomic_DNA"/>
</dbReference>